<dbReference type="EMBL" id="JARJLG010000148">
    <property type="protein sequence ID" value="KAJ7736559.1"/>
    <property type="molecule type" value="Genomic_DNA"/>
</dbReference>
<accession>A0AAD7MX68</accession>
<dbReference type="Proteomes" id="UP001215280">
    <property type="component" value="Unassembled WGS sequence"/>
</dbReference>
<name>A0AAD7MX68_9AGAR</name>
<evidence type="ECO:0008006" key="3">
    <source>
        <dbReference type="Google" id="ProtNLM"/>
    </source>
</evidence>
<sequence>MLSIPVEIASEIFIHCLPHDPPKPSASIAPMLLTAICQKWRYIALSDPRLWSTLTIDVAHGHHRDPQSTHYRLSTFVQEWLLRAGSMPLSVLIALPSQDRRWSDSVSSPWIFDQKPCFLPPSLFTESWDHLTSFWGDFFTFRECLKLLLHAPRLVRGEFRDMEEGNDDAPFTSVSLLRTGLTDLTFTIPSEFDLSNSLATLLDSLTLPQLRNLDVLCSSYCFNDTSPSMTSFLQRASHMRYFTARLHDGDYDVPHDDAVLVSLFTSIFGAMPELTTFSLHTDWDNNVFVILDLLKTSRAFLPCIQSITFYVTCSLAWSCGFTQHILDTLSSRSEPTSGVAQLLDFEFKFEWDNEWDEFEDEEEDDSLLIFRLWELKEKGMKIYLGPPSASWI</sequence>
<evidence type="ECO:0000313" key="2">
    <source>
        <dbReference type="Proteomes" id="UP001215280"/>
    </source>
</evidence>
<reference evidence="1" key="1">
    <citation type="submission" date="2023-03" db="EMBL/GenBank/DDBJ databases">
        <title>Massive genome expansion in bonnet fungi (Mycena s.s.) driven by repeated elements and novel gene families across ecological guilds.</title>
        <authorList>
            <consortium name="Lawrence Berkeley National Laboratory"/>
            <person name="Harder C.B."/>
            <person name="Miyauchi S."/>
            <person name="Viragh M."/>
            <person name="Kuo A."/>
            <person name="Thoen E."/>
            <person name="Andreopoulos B."/>
            <person name="Lu D."/>
            <person name="Skrede I."/>
            <person name="Drula E."/>
            <person name="Henrissat B."/>
            <person name="Morin E."/>
            <person name="Kohler A."/>
            <person name="Barry K."/>
            <person name="LaButti K."/>
            <person name="Morin E."/>
            <person name="Salamov A."/>
            <person name="Lipzen A."/>
            <person name="Mereny Z."/>
            <person name="Hegedus B."/>
            <person name="Baldrian P."/>
            <person name="Stursova M."/>
            <person name="Weitz H."/>
            <person name="Taylor A."/>
            <person name="Grigoriev I.V."/>
            <person name="Nagy L.G."/>
            <person name="Martin F."/>
            <person name="Kauserud H."/>
        </authorList>
    </citation>
    <scope>NUCLEOTIDE SEQUENCE</scope>
    <source>
        <strain evidence="1">CBHHK188m</strain>
    </source>
</reference>
<dbReference type="AlphaFoldDB" id="A0AAD7MX68"/>
<proteinExistence type="predicted"/>
<gene>
    <name evidence="1" type="ORF">DFH07DRAFT_842893</name>
</gene>
<organism evidence="1 2">
    <name type="scientific">Mycena maculata</name>
    <dbReference type="NCBI Taxonomy" id="230809"/>
    <lineage>
        <taxon>Eukaryota</taxon>
        <taxon>Fungi</taxon>
        <taxon>Dikarya</taxon>
        <taxon>Basidiomycota</taxon>
        <taxon>Agaricomycotina</taxon>
        <taxon>Agaricomycetes</taxon>
        <taxon>Agaricomycetidae</taxon>
        <taxon>Agaricales</taxon>
        <taxon>Marasmiineae</taxon>
        <taxon>Mycenaceae</taxon>
        <taxon>Mycena</taxon>
    </lineage>
</organism>
<keyword evidence="2" id="KW-1185">Reference proteome</keyword>
<evidence type="ECO:0000313" key="1">
    <source>
        <dbReference type="EMBL" id="KAJ7736559.1"/>
    </source>
</evidence>
<comment type="caution">
    <text evidence="1">The sequence shown here is derived from an EMBL/GenBank/DDBJ whole genome shotgun (WGS) entry which is preliminary data.</text>
</comment>
<protein>
    <recommendedName>
        <fullName evidence="3">F-box domain-containing protein</fullName>
    </recommendedName>
</protein>